<dbReference type="AlphaFoldDB" id="A0A848GRL5"/>
<comment type="caution">
    <text evidence="2">The sequence shown here is derived from an EMBL/GenBank/DDBJ whole genome shotgun (WGS) entry which is preliminary data.</text>
</comment>
<name>A0A848GRL5_9BACT</name>
<proteinExistence type="predicted"/>
<evidence type="ECO:0000313" key="2">
    <source>
        <dbReference type="EMBL" id="NML38468.1"/>
    </source>
</evidence>
<accession>A0A848GRL5</accession>
<dbReference type="RefSeq" id="WP_169225461.1">
    <property type="nucleotide sequence ID" value="NZ_JABBGC010000001.1"/>
</dbReference>
<protein>
    <recommendedName>
        <fullName evidence="1">DUF6630 domain-containing protein</fullName>
    </recommendedName>
</protein>
<keyword evidence="3" id="KW-1185">Reference proteome</keyword>
<sequence length="508" mass="57708">MFENVNPISLTLEDAVRQGLTAGLSYDFEFLSEDVPGLKVLIFEEDVHTDQLLDLYDIYVEQDIAGMIFRGSLQIDNSIIDYEPDTYACFLWIDGNLTCRNLIAGCVPIYVKGNVTVQQTFIGYYNHGEVTIAGDLHAHLWIEDDHQTTVQGQVHAVTFGPDEQIATPDYTDWHDVLLPEMAAQLLKDGYLFAGNADLIRLIQEGKPVFKQDLVRTSISSDEFYQLLHNKLFAPGLYFLTVTQKAWTLRFSRYGDRPEDWKLDTLYIRNEEEGHSFFISTAPGKPLSFHQEVAENEFEAITDFASATGQQLFRYFNKARSVVSAKTAWNKYYKRDIDKAQLWQLIWLFNPTDNTDDFTPVATAIFQRVLLAAEYPYTYIHSRYPEDSELRGLDEVPGATLPVSLLDGLLEHGLIAELSYKKPVSAEVHKLNEIGQLYWNTNFKTPPPYDEDPVSEAYIYFVNAELQPHGAMIVRVNAGMGNYLLACMPVASIPQLKLLAEALDVTVEF</sequence>
<feature type="domain" description="DUF6630" evidence="1">
    <location>
        <begin position="341"/>
        <end position="507"/>
    </location>
</feature>
<organism evidence="2 3">
    <name type="scientific">Chitinophaga fulva</name>
    <dbReference type="NCBI Taxonomy" id="2728842"/>
    <lineage>
        <taxon>Bacteria</taxon>
        <taxon>Pseudomonadati</taxon>
        <taxon>Bacteroidota</taxon>
        <taxon>Chitinophagia</taxon>
        <taxon>Chitinophagales</taxon>
        <taxon>Chitinophagaceae</taxon>
        <taxon>Chitinophaga</taxon>
    </lineage>
</organism>
<gene>
    <name evidence="2" type="ORF">HHL17_14765</name>
</gene>
<evidence type="ECO:0000259" key="1">
    <source>
        <dbReference type="Pfam" id="PF20335"/>
    </source>
</evidence>
<dbReference type="EMBL" id="JABBGC010000001">
    <property type="protein sequence ID" value="NML38468.1"/>
    <property type="molecule type" value="Genomic_DNA"/>
</dbReference>
<reference evidence="2 3" key="1">
    <citation type="submission" date="2020-04" db="EMBL/GenBank/DDBJ databases">
        <title>Chitinophaga sp. G-6-1-13 sp. nov., isolated from soil.</title>
        <authorList>
            <person name="Dahal R.H."/>
            <person name="Chaudhary D.K."/>
        </authorList>
    </citation>
    <scope>NUCLEOTIDE SEQUENCE [LARGE SCALE GENOMIC DNA]</scope>
    <source>
        <strain evidence="2 3">G-6-1-13</strain>
    </source>
</reference>
<dbReference type="InterPro" id="IPR046582">
    <property type="entry name" value="DUF6630"/>
</dbReference>
<evidence type="ECO:0000313" key="3">
    <source>
        <dbReference type="Proteomes" id="UP000583266"/>
    </source>
</evidence>
<dbReference type="Proteomes" id="UP000583266">
    <property type="component" value="Unassembled WGS sequence"/>
</dbReference>
<dbReference type="Pfam" id="PF20335">
    <property type="entry name" value="DUF6630"/>
    <property type="match status" value="1"/>
</dbReference>